<dbReference type="EMBL" id="VSRR010005327">
    <property type="protein sequence ID" value="MPC42147.1"/>
    <property type="molecule type" value="Genomic_DNA"/>
</dbReference>
<accession>A0A5B7F9B2</accession>
<evidence type="ECO:0000313" key="1">
    <source>
        <dbReference type="EMBL" id="MPC42147.1"/>
    </source>
</evidence>
<reference evidence="1 2" key="1">
    <citation type="submission" date="2019-05" db="EMBL/GenBank/DDBJ databases">
        <title>Another draft genome of Portunus trituberculatus and its Hox gene families provides insights of decapod evolution.</title>
        <authorList>
            <person name="Jeong J.-H."/>
            <person name="Song I."/>
            <person name="Kim S."/>
            <person name="Choi T."/>
            <person name="Kim D."/>
            <person name="Ryu S."/>
            <person name="Kim W."/>
        </authorList>
    </citation>
    <scope>NUCLEOTIDE SEQUENCE [LARGE SCALE GENOMIC DNA]</scope>
    <source>
        <tissue evidence="1">Muscle</tissue>
    </source>
</reference>
<dbReference type="AlphaFoldDB" id="A0A5B7F9B2"/>
<comment type="caution">
    <text evidence="1">The sequence shown here is derived from an EMBL/GenBank/DDBJ whole genome shotgun (WGS) entry which is preliminary data.</text>
</comment>
<sequence>MWYVKSCTTRITTTTPVMTPTYTTMRLGVTLVVLGQRRLLEMLLAGGLRGFRQGTMPNEPE</sequence>
<dbReference type="Proteomes" id="UP000324222">
    <property type="component" value="Unassembled WGS sequence"/>
</dbReference>
<protein>
    <submittedName>
        <fullName evidence="1">Uncharacterized protein</fullName>
    </submittedName>
</protein>
<keyword evidence="2" id="KW-1185">Reference proteome</keyword>
<organism evidence="1 2">
    <name type="scientific">Portunus trituberculatus</name>
    <name type="common">Swimming crab</name>
    <name type="synonym">Neptunus trituberculatus</name>
    <dbReference type="NCBI Taxonomy" id="210409"/>
    <lineage>
        <taxon>Eukaryota</taxon>
        <taxon>Metazoa</taxon>
        <taxon>Ecdysozoa</taxon>
        <taxon>Arthropoda</taxon>
        <taxon>Crustacea</taxon>
        <taxon>Multicrustacea</taxon>
        <taxon>Malacostraca</taxon>
        <taxon>Eumalacostraca</taxon>
        <taxon>Eucarida</taxon>
        <taxon>Decapoda</taxon>
        <taxon>Pleocyemata</taxon>
        <taxon>Brachyura</taxon>
        <taxon>Eubrachyura</taxon>
        <taxon>Portunoidea</taxon>
        <taxon>Portunidae</taxon>
        <taxon>Portuninae</taxon>
        <taxon>Portunus</taxon>
    </lineage>
</organism>
<evidence type="ECO:0000313" key="2">
    <source>
        <dbReference type="Proteomes" id="UP000324222"/>
    </source>
</evidence>
<name>A0A5B7F9B2_PORTR</name>
<proteinExistence type="predicted"/>
<gene>
    <name evidence="1" type="ORF">E2C01_035760</name>
</gene>